<protein>
    <submittedName>
        <fullName evidence="5">Methyltransferase</fullName>
    </submittedName>
</protein>
<dbReference type="EMBL" id="JAKMAI010000007">
    <property type="protein sequence ID" value="MCM0158297.1"/>
    <property type="molecule type" value="Genomic_DNA"/>
</dbReference>
<dbReference type="PROSITE" id="PS00092">
    <property type="entry name" value="N6_MTASE"/>
    <property type="match status" value="1"/>
</dbReference>
<keyword evidence="6" id="KW-1185">Reference proteome</keyword>
<keyword evidence="3" id="KW-0949">S-adenosyl-L-methionine</keyword>
<keyword evidence="1 5" id="KW-0489">Methyltransferase</keyword>
<dbReference type="Proteomes" id="UP001203831">
    <property type="component" value="Unassembled WGS sequence"/>
</dbReference>
<dbReference type="RefSeq" id="WP_250672662.1">
    <property type="nucleotide sequence ID" value="NZ_JAKMAI010000007.1"/>
</dbReference>
<dbReference type="GO" id="GO:0008168">
    <property type="term" value="F:methyltransferase activity"/>
    <property type="evidence" value="ECO:0007669"/>
    <property type="project" value="UniProtKB-KW"/>
</dbReference>
<proteinExistence type="predicted"/>
<reference evidence="5" key="1">
    <citation type="submission" date="2022-01" db="EMBL/GenBank/DDBJ databases">
        <title>Genome assemble of Metamasius hemipterus Nardonella endosymbiont.</title>
        <authorList>
            <person name="Palmieri L."/>
            <person name="Pavarini R."/>
            <person name="Sharma P."/>
        </authorList>
    </citation>
    <scope>NUCLEOTIDE SEQUENCE [LARGE SCALE GENOMIC DNA]</scope>
    <source>
        <strain evidence="5">NARMHE1</strain>
    </source>
</reference>
<evidence type="ECO:0000256" key="3">
    <source>
        <dbReference type="ARBA" id="ARBA00022691"/>
    </source>
</evidence>
<organism evidence="5 6">
    <name type="scientific">endosymbiont of Metamasius hemipterus</name>
    <dbReference type="NCBI Taxonomy" id="204627"/>
    <lineage>
        <taxon>Bacteria</taxon>
        <taxon>Pseudomonadati</taxon>
        <taxon>Pseudomonadota</taxon>
        <taxon>Gammaproteobacteria</taxon>
        <taxon>Candidatus Nardonella</taxon>
    </lineage>
</organism>
<dbReference type="InterPro" id="IPR029063">
    <property type="entry name" value="SAM-dependent_MTases_sf"/>
</dbReference>
<comment type="caution">
    <text evidence="5">The sequence shown here is derived from an EMBL/GenBank/DDBJ whole genome shotgun (WGS) entry which is preliminary data.</text>
</comment>
<dbReference type="SUPFAM" id="SSF53335">
    <property type="entry name" value="S-adenosyl-L-methionine-dependent methyltransferases"/>
    <property type="match status" value="1"/>
</dbReference>
<evidence type="ECO:0000256" key="2">
    <source>
        <dbReference type="ARBA" id="ARBA00022679"/>
    </source>
</evidence>
<dbReference type="InterPro" id="IPR007848">
    <property type="entry name" value="Small_mtfrase_dom"/>
</dbReference>
<dbReference type="Pfam" id="PF05175">
    <property type="entry name" value="MTS"/>
    <property type="match status" value="1"/>
</dbReference>
<dbReference type="PANTHER" id="PTHR18895">
    <property type="entry name" value="HEMK METHYLTRANSFERASE"/>
    <property type="match status" value="1"/>
</dbReference>
<dbReference type="InterPro" id="IPR002052">
    <property type="entry name" value="DNA_methylase_N6_adenine_CS"/>
</dbReference>
<sequence length="207" mass="24776">MLTFNNLFLYYIKIIKNFNFNINIYNLYKLIYIFFKNNSINNKITINKIFILNKYIIKLINDYPIEYIFKKVNFFSINIKINNNIFIPRIETELLINFINNYIIKNNIYKILDIGTGSGIIPIILLKNNKNLYINAIDINLYSIIISRINAKKILTIKNNKKIKFILYDILKYHIINNIKYDIIISNPPYISYKNLNICSNNIFYEP</sequence>
<dbReference type="GO" id="GO:0032259">
    <property type="term" value="P:methylation"/>
    <property type="evidence" value="ECO:0007669"/>
    <property type="project" value="UniProtKB-KW"/>
</dbReference>
<feature type="domain" description="Methyltransferase small" evidence="4">
    <location>
        <begin position="92"/>
        <end position="195"/>
    </location>
</feature>
<evidence type="ECO:0000259" key="4">
    <source>
        <dbReference type="Pfam" id="PF05175"/>
    </source>
</evidence>
<accession>A0ABT0TWC5</accession>
<dbReference type="CDD" id="cd02440">
    <property type="entry name" value="AdoMet_MTases"/>
    <property type="match status" value="1"/>
</dbReference>
<evidence type="ECO:0000256" key="1">
    <source>
        <dbReference type="ARBA" id="ARBA00022603"/>
    </source>
</evidence>
<dbReference type="PANTHER" id="PTHR18895:SF74">
    <property type="entry name" value="MTRF1L RELEASE FACTOR GLUTAMINE METHYLTRANSFERASE"/>
    <property type="match status" value="1"/>
</dbReference>
<keyword evidence="2" id="KW-0808">Transferase</keyword>
<name>A0ABT0TWC5_9GAMM</name>
<dbReference type="InterPro" id="IPR050320">
    <property type="entry name" value="N5-glutamine_MTase"/>
</dbReference>
<gene>
    <name evidence="5" type="ORF">L7J86_00645</name>
</gene>
<evidence type="ECO:0000313" key="6">
    <source>
        <dbReference type="Proteomes" id="UP001203831"/>
    </source>
</evidence>
<dbReference type="Gene3D" id="3.40.50.150">
    <property type="entry name" value="Vaccinia Virus protein VP39"/>
    <property type="match status" value="1"/>
</dbReference>
<evidence type="ECO:0000313" key="5">
    <source>
        <dbReference type="EMBL" id="MCM0158297.1"/>
    </source>
</evidence>